<evidence type="ECO:0000256" key="8">
    <source>
        <dbReference type="RuleBase" id="RU362002"/>
    </source>
</evidence>
<feature type="transmembrane region" description="Helical" evidence="8">
    <location>
        <begin position="129"/>
        <end position="149"/>
    </location>
</feature>
<evidence type="ECO:0000256" key="7">
    <source>
        <dbReference type="ARBA" id="ARBA00023177"/>
    </source>
</evidence>
<dbReference type="PANTHER" id="PTHR43029">
    <property type="entry name" value="AMMONIUM TRANSPORTER MEP2"/>
    <property type="match status" value="1"/>
</dbReference>
<feature type="transmembrane region" description="Helical" evidence="8">
    <location>
        <begin position="313"/>
        <end position="331"/>
    </location>
</feature>
<evidence type="ECO:0000313" key="11">
    <source>
        <dbReference type="EMBL" id="RED15812.1"/>
    </source>
</evidence>
<evidence type="ECO:0000259" key="10">
    <source>
        <dbReference type="Pfam" id="PF00909"/>
    </source>
</evidence>
<dbReference type="EMBL" id="QRDP01000004">
    <property type="protein sequence ID" value="RED15812.1"/>
    <property type="molecule type" value="Genomic_DNA"/>
</dbReference>
<feature type="domain" description="Ammonium transporter AmtB-like" evidence="10">
    <location>
        <begin position="40"/>
        <end position="432"/>
    </location>
</feature>
<evidence type="ECO:0000313" key="12">
    <source>
        <dbReference type="Proteomes" id="UP000256310"/>
    </source>
</evidence>
<dbReference type="GO" id="GO:0008519">
    <property type="term" value="F:ammonium channel activity"/>
    <property type="evidence" value="ECO:0007669"/>
    <property type="project" value="InterPro"/>
</dbReference>
<proteinExistence type="inferred from homology"/>
<name>A0A3D9FE19_9SPHN</name>
<evidence type="ECO:0000256" key="4">
    <source>
        <dbReference type="ARBA" id="ARBA00022692"/>
    </source>
</evidence>
<keyword evidence="6 8" id="KW-0472">Membrane</keyword>
<feature type="chain" id="PRO_5017707770" description="Ammonium transporter" evidence="9">
    <location>
        <begin position="24"/>
        <end position="436"/>
    </location>
</feature>
<dbReference type="NCBIfam" id="TIGR00836">
    <property type="entry name" value="amt"/>
    <property type="match status" value="1"/>
</dbReference>
<keyword evidence="5 8" id="KW-1133">Transmembrane helix</keyword>
<organism evidence="11 12">
    <name type="scientific">Parasphingopyxis lamellibrachiae</name>
    <dbReference type="NCBI Taxonomy" id="680125"/>
    <lineage>
        <taxon>Bacteria</taxon>
        <taxon>Pseudomonadati</taxon>
        <taxon>Pseudomonadota</taxon>
        <taxon>Alphaproteobacteria</taxon>
        <taxon>Sphingomonadales</taxon>
        <taxon>Sphingomonadaceae</taxon>
        <taxon>Parasphingopyxis</taxon>
    </lineage>
</organism>
<keyword evidence="12" id="KW-1185">Reference proteome</keyword>
<evidence type="ECO:0000256" key="3">
    <source>
        <dbReference type="ARBA" id="ARBA00022448"/>
    </source>
</evidence>
<dbReference type="RefSeq" id="WP_245953667.1">
    <property type="nucleotide sequence ID" value="NZ_QRDP01000004.1"/>
</dbReference>
<evidence type="ECO:0000256" key="5">
    <source>
        <dbReference type="ARBA" id="ARBA00022989"/>
    </source>
</evidence>
<feature type="transmembrane region" description="Helical" evidence="8">
    <location>
        <begin position="256"/>
        <end position="276"/>
    </location>
</feature>
<feature type="transmembrane region" description="Helical" evidence="8">
    <location>
        <begin position="224"/>
        <end position="244"/>
    </location>
</feature>
<keyword evidence="7 8" id="KW-0924">Ammonia transport</keyword>
<dbReference type="Proteomes" id="UP000256310">
    <property type="component" value="Unassembled WGS sequence"/>
</dbReference>
<evidence type="ECO:0000256" key="2">
    <source>
        <dbReference type="ARBA" id="ARBA00005887"/>
    </source>
</evidence>
<dbReference type="InterPro" id="IPR024041">
    <property type="entry name" value="NH4_transpt_AmtB-like_dom"/>
</dbReference>
<evidence type="ECO:0000256" key="6">
    <source>
        <dbReference type="ARBA" id="ARBA00023136"/>
    </source>
</evidence>
<comment type="caution">
    <text evidence="11">The sequence shown here is derived from an EMBL/GenBank/DDBJ whole genome shotgun (WGS) entry which is preliminary data.</text>
</comment>
<dbReference type="Pfam" id="PF00909">
    <property type="entry name" value="Ammonium_transp"/>
    <property type="match status" value="1"/>
</dbReference>
<feature type="transmembrane region" description="Helical" evidence="8">
    <location>
        <begin position="39"/>
        <end position="61"/>
    </location>
</feature>
<accession>A0A3D9FE19</accession>
<dbReference type="PANTHER" id="PTHR43029:SF10">
    <property type="entry name" value="AMMONIUM TRANSPORTER MEP2"/>
    <property type="match status" value="1"/>
</dbReference>
<feature type="transmembrane region" description="Helical" evidence="8">
    <location>
        <begin position="73"/>
        <end position="96"/>
    </location>
</feature>
<dbReference type="Gene3D" id="1.10.3430.10">
    <property type="entry name" value="Ammonium transporter AmtB like domains"/>
    <property type="match status" value="1"/>
</dbReference>
<dbReference type="InterPro" id="IPR029020">
    <property type="entry name" value="Ammonium/urea_transptr"/>
</dbReference>
<dbReference type="InterPro" id="IPR001905">
    <property type="entry name" value="Ammonium_transpt"/>
</dbReference>
<dbReference type="GO" id="GO:0005886">
    <property type="term" value="C:plasma membrane"/>
    <property type="evidence" value="ECO:0007669"/>
    <property type="project" value="UniProtKB-SubCell"/>
</dbReference>
<feature type="signal peptide" evidence="9">
    <location>
        <begin position="1"/>
        <end position="23"/>
    </location>
</feature>
<reference evidence="11 12" key="1">
    <citation type="submission" date="2018-07" db="EMBL/GenBank/DDBJ databases">
        <title>Genomic Encyclopedia of Type Strains, Phase IV (KMG-IV): sequencing the most valuable type-strain genomes for metagenomic binning, comparative biology and taxonomic classification.</title>
        <authorList>
            <person name="Goeker M."/>
        </authorList>
    </citation>
    <scope>NUCLEOTIDE SEQUENCE [LARGE SCALE GENOMIC DNA]</scope>
    <source>
        <strain evidence="11 12">DSM 26725</strain>
    </source>
</reference>
<keyword evidence="3 8" id="KW-0813">Transport</keyword>
<feature type="transmembrane region" description="Helical" evidence="8">
    <location>
        <begin position="156"/>
        <end position="178"/>
    </location>
</feature>
<gene>
    <name evidence="11" type="ORF">DFR46_0819</name>
</gene>
<protein>
    <recommendedName>
        <fullName evidence="8">Ammonium transporter</fullName>
    </recommendedName>
</protein>
<keyword evidence="4 8" id="KW-0812">Transmembrane</keyword>
<comment type="subcellular location">
    <subcellularLocation>
        <location evidence="8">Cell membrane</location>
        <topology evidence="8">Multi-pass membrane protein</topology>
    </subcellularLocation>
    <subcellularLocation>
        <location evidence="1">Membrane</location>
        <topology evidence="1">Multi-pass membrane protein</topology>
    </subcellularLocation>
</comment>
<feature type="transmembrane region" description="Helical" evidence="8">
    <location>
        <begin position="387"/>
        <end position="410"/>
    </location>
</feature>
<evidence type="ECO:0000256" key="1">
    <source>
        <dbReference type="ARBA" id="ARBA00004141"/>
    </source>
</evidence>
<feature type="transmembrane region" description="Helical" evidence="8">
    <location>
        <begin position="190"/>
        <end position="212"/>
    </location>
</feature>
<keyword evidence="9" id="KW-0732">Signal</keyword>
<feature type="transmembrane region" description="Helical" evidence="8">
    <location>
        <begin position="343"/>
        <end position="367"/>
    </location>
</feature>
<dbReference type="InterPro" id="IPR018047">
    <property type="entry name" value="Ammonium_transpt_CS"/>
</dbReference>
<feature type="transmembrane region" description="Helical" evidence="8">
    <location>
        <begin position="288"/>
        <end position="307"/>
    </location>
</feature>
<dbReference type="PROSITE" id="PS01219">
    <property type="entry name" value="AMMONIUM_TRANSP"/>
    <property type="match status" value="1"/>
</dbReference>
<evidence type="ECO:0000256" key="9">
    <source>
        <dbReference type="SAM" id="SignalP"/>
    </source>
</evidence>
<dbReference type="AlphaFoldDB" id="A0A3D9FE19"/>
<comment type="similarity">
    <text evidence="2 8">Belongs to the ammonia transporter channel (TC 1.A.11.2) family.</text>
</comment>
<dbReference type="SUPFAM" id="SSF111352">
    <property type="entry name" value="Ammonium transporter"/>
    <property type="match status" value="1"/>
</dbReference>
<sequence length="436" mass="44938">MGKVMKYGASAVAAAIFGGVAHAQPGFPPAPIVVNSGDTAWILTASALVLLMTLPGLVLFYGGLVRTKNFLSVGMQIFGICCITSLIWVAIGYSLVFSEGGNFIGGTGLAMLSGLGEVFPGTTIPESSFVLFQMTFAIITPALMVGAWVERARFGWVMVFSALWLLLVYVPVAHWMWGGGWLAQRGALDFAGGIVVHTTAGISALVIAILLGRREGFPKKMIPPHGAALTMTGAALLWVGWFGFNGGSGLTANFGAGAAILNTHLAASAAALTWAAIEKLRFGKSTGIGIATGVIAGLATITPAANVVGPGSAMLLGLMAAIVCFAAVGLIKRRFAIDDSLDVFAVHGVGGMLGAAMLAILMAPSLGGTGFAPGVTMASQLMSQLTAIGVVALWSLVATAGLAWIVGIVFPMRATKDQEQEGLDLSQHGEKAWDWE</sequence>